<keyword evidence="8" id="KW-0902">Two-component regulatory system</keyword>
<evidence type="ECO:0000256" key="4">
    <source>
        <dbReference type="ARBA" id="ARBA00022679"/>
    </source>
</evidence>
<keyword evidence="7" id="KW-0067">ATP-binding</keyword>
<dbReference type="EC" id="2.7.13.3" evidence="2"/>
<dbReference type="Gene3D" id="1.20.5.1930">
    <property type="match status" value="1"/>
</dbReference>
<reference evidence="13" key="1">
    <citation type="submission" date="2017-04" db="EMBL/GenBank/DDBJ databases">
        <authorList>
            <person name="Varghese N."/>
            <person name="Submissions S."/>
        </authorList>
    </citation>
    <scope>NUCLEOTIDE SEQUENCE [LARGE SCALE GENOMIC DNA]</scope>
    <source>
        <strain evidence="13">USBA 82</strain>
    </source>
</reference>
<dbReference type="RefSeq" id="WP_085544754.1">
    <property type="nucleotide sequence ID" value="NZ_FXBB01000017.1"/>
</dbReference>
<dbReference type="SUPFAM" id="SSF55874">
    <property type="entry name" value="ATPase domain of HSP90 chaperone/DNA topoisomerase II/histidine kinase"/>
    <property type="match status" value="1"/>
</dbReference>
<dbReference type="Proteomes" id="UP000193355">
    <property type="component" value="Unassembled WGS sequence"/>
</dbReference>
<keyword evidence="3" id="KW-0597">Phosphoprotein</keyword>
<dbReference type="Pfam" id="PF07730">
    <property type="entry name" value="HisKA_3"/>
    <property type="match status" value="1"/>
</dbReference>
<sequence length="456" mass="50175">MNWLKAPFRWSLSKIFLLAVLLPAVAVVVTAGIGIYHHDRAMSRVMSSYVENLAESVASRVNAQDPRWDLPISVIGLLRQLQIFEWGPSLPGWIAVVDVDGKVLLASPGAESTLKKLWIEGIPVGKAVQLADSDGDKYTVAVWPASSTFVVAAVGWSQLIGPMVQATRLWALLMAVVAVAAVTSGFLLWYWVVSPLKDLSGEISRLNWGCDIPKMPQTPSVVELEGLREVLCRLSAAAREKVELWNRYLQDVVRVQEGEKSRIARDLHDGPVQEITALIQRLKLASLDPPEAVEGHLRLAEDIGRDTVKQLRELCTQLSPPWLDLGLKHSLDELGDRLSRYLDISVNVEVDEKVSDYPDMTLAFFRIAQEAIHNAVRHGGADTIDLMVQKDKGGTILSVKDNGSGFAFSGDLETYRCSGHRGLLNMNERINLIGGNMEITSSPGNGCALMFLVPDR</sequence>
<dbReference type="InterPro" id="IPR036890">
    <property type="entry name" value="HATPase_C_sf"/>
</dbReference>
<evidence type="ECO:0000256" key="6">
    <source>
        <dbReference type="ARBA" id="ARBA00022777"/>
    </source>
</evidence>
<organism evidence="12 13">
    <name type="scientific">Dethiosulfovibrio salsuginis</name>
    <dbReference type="NCBI Taxonomy" id="561720"/>
    <lineage>
        <taxon>Bacteria</taxon>
        <taxon>Thermotogati</taxon>
        <taxon>Synergistota</taxon>
        <taxon>Synergistia</taxon>
        <taxon>Synergistales</taxon>
        <taxon>Dethiosulfovibrionaceae</taxon>
        <taxon>Dethiosulfovibrio</taxon>
    </lineage>
</organism>
<dbReference type="Pfam" id="PF02518">
    <property type="entry name" value="HATPase_c"/>
    <property type="match status" value="1"/>
</dbReference>
<feature type="transmembrane region" description="Helical" evidence="9">
    <location>
        <begin position="169"/>
        <end position="192"/>
    </location>
</feature>
<dbReference type="OrthoDB" id="9781904at2"/>
<keyword evidence="4" id="KW-0808">Transferase</keyword>
<evidence type="ECO:0000256" key="3">
    <source>
        <dbReference type="ARBA" id="ARBA00022553"/>
    </source>
</evidence>
<evidence type="ECO:0000313" key="13">
    <source>
        <dbReference type="Proteomes" id="UP000193355"/>
    </source>
</evidence>
<feature type="domain" description="Signal transduction histidine kinase subgroup 3 dimerisation and phosphoacceptor" evidence="11">
    <location>
        <begin position="259"/>
        <end position="321"/>
    </location>
</feature>
<evidence type="ECO:0000256" key="9">
    <source>
        <dbReference type="SAM" id="Phobius"/>
    </source>
</evidence>
<evidence type="ECO:0000256" key="1">
    <source>
        <dbReference type="ARBA" id="ARBA00000085"/>
    </source>
</evidence>
<protein>
    <recommendedName>
        <fullName evidence="2">histidine kinase</fullName>
        <ecNumber evidence="2">2.7.13.3</ecNumber>
    </recommendedName>
</protein>
<dbReference type="InterPro" id="IPR003594">
    <property type="entry name" value="HATPase_dom"/>
</dbReference>
<keyword evidence="13" id="KW-1185">Reference proteome</keyword>
<dbReference type="Gene3D" id="3.30.565.10">
    <property type="entry name" value="Histidine kinase-like ATPase, C-terminal domain"/>
    <property type="match status" value="1"/>
</dbReference>
<evidence type="ECO:0000256" key="2">
    <source>
        <dbReference type="ARBA" id="ARBA00012438"/>
    </source>
</evidence>
<accession>A0A1X7JVS5</accession>
<dbReference type="CDD" id="cd16917">
    <property type="entry name" value="HATPase_UhpB-NarQ-NarX-like"/>
    <property type="match status" value="1"/>
</dbReference>
<keyword evidence="6 12" id="KW-0418">Kinase</keyword>
<dbReference type="InterPro" id="IPR011712">
    <property type="entry name" value="Sig_transdc_His_kin_sub3_dim/P"/>
</dbReference>
<evidence type="ECO:0000256" key="8">
    <source>
        <dbReference type="ARBA" id="ARBA00023012"/>
    </source>
</evidence>
<feature type="transmembrane region" description="Helical" evidence="9">
    <location>
        <begin position="15"/>
        <end position="36"/>
    </location>
</feature>
<proteinExistence type="predicted"/>
<comment type="catalytic activity">
    <reaction evidence="1">
        <text>ATP + protein L-histidine = ADP + protein N-phospho-L-histidine.</text>
        <dbReference type="EC" id="2.7.13.3"/>
    </reaction>
</comment>
<dbReference type="STRING" id="561720.SAMN06275492_11739"/>
<dbReference type="GO" id="GO:0005524">
    <property type="term" value="F:ATP binding"/>
    <property type="evidence" value="ECO:0007669"/>
    <property type="project" value="UniProtKB-KW"/>
</dbReference>
<evidence type="ECO:0000256" key="5">
    <source>
        <dbReference type="ARBA" id="ARBA00022741"/>
    </source>
</evidence>
<dbReference type="PANTHER" id="PTHR24421:SF10">
    <property type="entry name" value="NITRATE_NITRITE SENSOR PROTEIN NARQ"/>
    <property type="match status" value="1"/>
</dbReference>
<keyword evidence="9" id="KW-0472">Membrane</keyword>
<evidence type="ECO:0000259" key="11">
    <source>
        <dbReference type="Pfam" id="PF07730"/>
    </source>
</evidence>
<dbReference type="EMBL" id="FXBB01000017">
    <property type="protein sequence ID" value="SMG32577.1"/>
    <property type="molecule type" value="Genomic_DNA"/>
</dbReference>
<dbReference type="GO" id="GO:0016020">
    <property type="term" value="C:membrane"/>
    <property type="evidence" value="ECO:0007669"/>
    <property type="project" value="InterPro"/>
</dbReference>
<gene>
    <name evidence="12" type="ORF">SAMN06275492_11739</name>
</gene>
<dbReference type="PANTHER" id="PTHR24421">
    <property type="entry name" value="NITRATE/NITRITE SENSOR PROTEIN NARX-RELATED"/>
    <property type="match status" value="1"/>
</dbReference>
<dbReference type="GO" id="GO:0000155">
    <property type="term" value="F:phosphorelay sensor kinase activity"/>
    <property type="evidence" value="ECO:0007669"/>
    <property type="project" value="InterPro"/>
</dbReference>
<evidence type="ECO:0000259" key="10">
    <source>
        <dbReference type="Pfam" id="PF02518"/>
    </source>
</evidence>
<evidence type="ECO:0000256" key="7">
    <source>
        <dbReference type="ARBA" id="ARBA00022840"/>
    </source>
</evidence>
<feature type="domain" description="Histidine kinase/HSP90-like ATPase" evidence="10">
    <location>
        <begin position="364"/>
        <end position="454"/>
    </location>
</feature>
<keyword evidence="5" id="KW-0547">Nucleotide-binding</keyword>
<evidence type="ECO:0000313" key="12">
    <source>
        <dbReference type="EMBL" id="SMG32577.1"/>
    </source>
</evidence>
<dbReference type="InterPro" id="IPR050482">
    <property type="entry name" value="Sensor_HK_TwoCompSys"/>
</dbReference>
<dbReference type="GO" id="GO:0046983">
    <property type="term" value="F:protein dimerization activity"/>
    <property type="evidence" value="ECO:0007669"/>
    <property type="project" value="InterPro"/>
</dbReference>
<keyword evidence="9" id="KW-0812">Transmembrane</keyword>
<dbReference type="AlphaFoldDB" id="A0A1X7JVS5"/>
<keyword evidence="9" id="KW-1133">Transmembrane helix</keyword>
<name>A0A1X7JVS5_9BACT</name>